<dbReference type="Proteomes" id="UP000011518">
    <property type="component" value="Unassembled WGS sequence"/>
</dbReference>
<accession>L9LB90</accession>
<name>L9LB90_TUPCH</name>
<reference evidence="2" key="2">
    <citation type="journal article" date="2013" name="Nat. Commun.">
        <title>Genome of the Chinese tree shrew.</title>
        <authorList>
            <person name="Fan Y."/>
            <person name="Huang Z.Y."/>
            <person name="Cao C.C."/>
            <person name="Chen C.S."/>
            <person name="Chen Y.X."/>
            <person name="Fan D.D."/>
            <person name="He J."/>
            <person name="Hou H.L."/>
            <person name="Hu L."/>
            <person name="Hu X.T."/>
            <person name="Jiang X.T."/>
            <person name="Lai R."/>
            <person name="Lang Y.S."/>
            <person name="Liang B."/>
            <person name="Liao S.G."/>
            <person name="Mu D."/>
            <person name="Ma Y.Y."/>
            <person name="Niu Y.Y."/>
            <person name="Sun X.Q."/>
            <person name="Xia J.Q."/>
            <person name="Xiao J."/>
            <person name="Xiong Z.Q."/>
            <person name="Xu L."/>
            <person name="Yang L."/>
            <person name="Zhang Y."/>
            <person name="Zhao W."/>
            <person name="Zhao X.D."/>
            <person name="Zheng Y.T."/>
            <person name="Zhou J.M."/>
            <person name="Zhu Y.B."/>
            <person name="Zhang G.J."/>
            <person name="Wang J."/>
            <person name="Yao Y.G."/>
        </authorList>
    </citation>
    <scope>NUCLEOTIDE SEQUENCE [LARGE SCALE GENOMIC DNA]</scope>
</reference>
<gene>
    <name evidence="1" type="ORF">TREES_T100015691</name>
</gene>
<sequence>MPGRTVCWAVWSAHSKDGAQSAQSGASVAGSLGGGDGVLLADGVTTLPCEPPGKGGSQGLPDLAVVNVTPVRKGVEAGHSVRTVGSGPCMPHPVLPKAV</sequence>
<evidence type="ECO:0000313" key="1">
    <source>
        <dbReference type="EMBL" id="ELW70987.1"/>
    </source>
</evidence>
<organism evidence="1 2">
    <name type="scientific">Tupaia chinensis</name>
    <name type="common">Chinese tree shrew</name>
    <name type="synonym">Tupaia belangeri chinensis</name>
    <dbReference type="NCBI Taxonomy" id="246437"/>
    <lineage>
        <taxon>Eukaryota</taxon>
        <taxon>Metazoa</taxon>
        <taxon>Chordata</taxon>
        <taxon>Craniata</taxon>
        <taxon>Vertebrata</taxon>
        <taxon>Euteleostomi</taxon>
        <taxon>Mammalia</taxon>
        <taxon>Eutheria</taxon>
        <taxon>Euarchontoglires</taxon>
        <taxon>Scandentia</taxon>
        <taxon>Tupaiidae</taxon>
        <taxon>Tupaia</taxon>
    </lineage>
</organism>
<keyword evidence="2" id="KW-1185">Reference proteome</keyword>
<dbReference type="EMBL" id="KB320477">
    <property type="protein sequence ID" value="ELW70987.1"/>
    <property type="molecule type" value="Genomic_DNA"/>
</dbReference>
<dbReference type="AlphaFoldDB" id="L9LB90"/>
<proteinExistence type="predicted"/>
<protein>
    <submittedName>
        <fullName evidence="1">Uncharacterized protein</fullName>
    </submittedName>
</protein>
<dbReference type="InParanoid" id="L9LB90"/>
<evidence type="ECO:0000313" key="2">
    <source>
        <dbReference type="Proteomes" id="UP000011518"/>
    </source>
</evidence>
<reference evidence="2" key="1">
    <citation type="submission" date="2012-07" db="EMBL/GenBank/DDBJ databases">
        <title>Genome of the Chinese tree shrew, a rising model animal genetically related to primates.</title>
        <authorList>
            <person name="Zhang G."/>
            <person name="Fan Y."/>
            <person name="Yao Y."/>
            <person name="Huang Z."/>
        </authorList>
    </citation>
    <scope>NUCLEOTIDE SEQUENCE [LARGE SCALE GENOMIC DNA]</scope>
</reference>